<sequence length="816" mass="94280">MLIVIVVQMPVHIIVKDMRIMDMKIDQQVALDEPLVPHASRLRIGESNFYLRSDITSKESTLQLEFWATATVHHHSIRFKMDNKKCIVNLEYFREMLHVCPRLPGQTFDELPFKEEILTFFRFFGHIGEIRKLTNAQILWRMYHKENVDFAYLLWKDFVYQVEHMDAKKSNEMYYPRFTKVIIHYFMTKDPLIPRRNKFGVMLPVELTNEDIRNFEAYKEYYAIALGAAPPKTKASVRKTKSSFDTTITPLTIAGTRLSTLAKGKQHAKSYKAKDEGTGIIPWVPDVPTDEFDEEISWKSSDEDDDDEVDERSDDQEDDDDQDDDDDEDDDDQDDDDQDDNDDDQDSDNDGDDFVHPKLSIHEEEAKDEESFDPIIQTLKNSDDEGNDDASLGLNVGGEEGQDAEDDDEELYRDVNINLEGRDVQMTDVHTTQEFKDTRVILTSVNPDVKVAVQIQSDRLQDEAQAENKAFLNNLDENIQKIIKEQVKEQVKLQASKILPNNEKTVNEQLKAKVLTRSSNSSKTSYVVAADLSEIELKKMLIEKIKSNKSIYRSDEQRNLYKALMKNPPLDQTGGPRDEEKEKSQSQQALQRKRRPRPLASLLKGPNLIKRLQATFLMNQLKVDTLNLEFLVGPTYELMKGSCKSLVELEFFLEEVYKATTDQLDWNNPEGQQYPHNLLKPLLIPNSRGRRVIPFDHFINNDLEYLRGGASSRKFITSVTKTKAADYGHIKWIEDLSTWSLLEMSTQNVESSLSSNFRLSNDIITSIWIGSRCVEMMTSYTSSKKATSRGFTFKTLKICYCFWLSEEKVTRKEQQQ</sequence>
<protein>
    <submittedName>
        <fullName evidence="2">Uncharacterized protein</fullName>
    </submittedName>
</protein>
<organism evidence="2">
    <name type="scientific">Tanacetum cinerariifolium</name>
    <name type="common">Dalmatian daisy</name>
    <name type="synonym">Chrysanthemum cinerariifolium</name>
    <dbReference type="NCBI Taxonomy" id="118510"/>
    <lineage>
        <taxon>Eukaryota</taxon>
        <taxon>Viridiplantae</taxon>
        <taxon>Streptophyta</taxon>
        <taxon>Embryophyta</taxon>
        <taxon>Tracheophyta</taxon>
        <taxon>Spermatophyta</taxon>
        <taxon>Magnoliopsida</taxon>
        <taxon>eudicotyledons</taxon>
        <taxon>Gunneridae</taxon>
        <taxon>Pentapetalae</taxon>
        <taxon>asterids</taxon>
        <taxon>campanulids</taxon>
        <taxon>Asterales</taxon>
        <taxon>Asteraceae</taxon>
        <taxon>Asteroideae</taxon>
        <taxon>Anthemideae</taxon>
        <taxon>Anthemidinae</taxon>
        <taxon>Tanacetum</taxon>
    </lineage>
</organism>
<feature type="compositionally biased region" description="Acidic residues" evidence="1">
    <location>
        <begin position="400"/>
        <end position="409"/>
    </location>
</feature>
<evidence type="ECO:0000256" key="1">
    <source>
        <dbReference type="SAM" id="MobiDB-lite"/>
    </source>
</evidence>
<dbReference type="AlphaFoldDB" id="A0A699HZ41"/>
<comment type="caution">
    <text evidence="2">The sequence shown here is derived from an EMBL/GenBank/DDBJ whole genome shotgun (WGS) entry which is preliminary data.</text>
</comment>
<name>A0A699HZ41_TANCI</name>
<feature type="compositionally biased region" description="Acidic residues" evidence="1">
    <location>
        <begin position="302"/>
        <end position="352"/>
    </location>
</feature>
<accession>A0A699HZ41</accession>
<feature type="region of interest" description="Disordered" evidence="1">
    <location>
        <begin position="379"/>
        <end position="409"/>
    </location>
</feature>
<proteinExistence type="predicted"/>
<reference evidence="2" key="1">
    <citation type="journal article" date="2019" name="Sci. Rep.">
        <title>Draft genome of Tanacetum cinerariifolium, the natural source of mosquito coil.</title>
        <authorList>
            <person name="Yamashiro T."/>
            <person name="Shiraishi A."/>
            <person name="Satake H."/>
            <person name="Nakayama K."/>
        </authorList>
    </citation>
    <scope>NUCLEOTIDE SEQUENCE</scope>
</reference>
<gene>
    <name evidence="2" type="ORF">Tci_467633</name>
</gene>
<feature type="region of interest" description="Disordered" evidence="1">
    <location>
        <begin position="278"/>
        <end position="356"/>
    </location>
</feature>
<feature type="region of interest" description="Disordered" evidence="1">
    <location>
        <begin position="566"/>
        <end position="597"/>
    </location>
</feature>
<dbReference type="EMBL" id="BKCJ010226184">
    <property type="protein sequence ID" value="GEY95659.1"/>
    <property type="molecule type" value="Genomic_DNA"/>
</dbReference>
<evidence type="ECO:0000313" key="2">
    <source>
        <dbReference type="EMBL" id="GEY95659.1"/>
    </source>
</evidence>